<dbReference type="PANTHER" id="PTHR24543:SF325">
    <property type="entry name" value="F5_8 TYPE C DOMAIN-CONTAINING PROTEIN"/>
    <property type="match status" value="1"/>
</dbReference>
<feature type="signal peptide" evidence="1">
    <location>
        <begin position="1"/>
        <end position="18"/>
    </location>
</feature>
<dbReference type="Gene3D" id="2.60.120.260">
    <property type="entry name" value="Galactose-binding domain-like"/>
    <property type="match status" value="1"/>
</dbReference>
<evidence type="ECO:0000313" key="3">
    <source>
        <dbReference type="EMBL" id="CAK8671168.1"/>
    </source>
</evidence>
<dbReference type="InterPro" id="IPR008979">
    <property type="entry name" value="Galactose-bd-like_sf"/>
</dbReference>
<evidence type="ECO:0000313" key="4">
    <source>
        <dbReference type="Proteomes" id="UP001642483"/>
    </source>
</evidence>
<proteinExistence type="predicted"/>
<gene>
    <name evidence="3" type="ORF">CVLEPA_LOCUS184</name>
</gene>
<dbReference type="CDD" id="cd00057">
    <property type="entry name" value="FA58C"/>
    <property type="match status" value="1"/>
</dbReference>
<dbReference type="SUPFAM" id="SSF49785">
    <property type="entry name" value="Galactose-binding domain-like"/>
    <property type="match status" value="1"/>
</dbReference>
<feature type="domain" description="F5/8 type C" evidence="2">
    <location>
        <begin position="75"/>
        <end position="228"/>
    </location>
</feature>
<dbReference type="PROSITE" id="PS50022">
    <property type="entry name" value="FA58C_3"/>
    <property type="match status" value="1"/>
</dbReference>
<keyword evidence="4" id="KW-1185">Reference proteome</keyword>
<keyword evidence="1" id="KW-0732">Signal</keyword>
<evidence type="ECO:0000259" key="2">
    <source>
        <dbReference type="PROSITE" id="PS50022"/>
    </source>
</evidence>
<dbReference type="PANTHER" id="PTHR24543">
    <property type="entry name" value="MULTICOPPER OXIDASE-RELATED"/>
    <property type="match status" value="1"/>
</dbReference>
<accession>A0ABP0EUX3</accession>
<dbReference type="Proteomes" id="UP001642483">
    <property type="component" value="Unassembled WGS sequence"/>
</dbReference>
<name>A0ABP0EUX3_CLALP</name>
<protein>
    <recommendedName>
        <fullName evidence="2">F5/8 type C domain-containing protein</fullName>
    </recommendedName>
</protein>
<organism evidence="3 4">
    <name type="scientific">Clavelina lepadiformis</name>
    <name type="common">Light-bulb sea squirt</name>
    <name type="synonym">Ascidia lepadiformis</name>
    <dbReference type="NCBI Taxonomy" id="159417"/>
    <lineage>
        <taxon>Eukaryota</taxon>
        <taxon>Metazoa</taxon>
        <taxon>Chordata</taxon>
        <taxon>Tunicata</taxon>
        <taxon>Ascidiacea</taxon>
        <taxon>Aplousobranchia</taxon>
        <taxon>Clavelinidae</taxon>
        <taxon>Clavelina</taxon>
    </lineage>
</organism>
<feature type="chain" id="PRO_5046098981" description="F5/8 type C domain-containing protein" evidence="1">
    <location>
        <begin position="19"/>
        <end position="228"/>
    </location>
</feature>
<comment type="caution">
    <text evidence="3">The sequence shown here is derived from an EMBL/GenBank/DDBJ whole genome shotgun (WGS) entry which is preliminary data.</text>
</comment>
<evidence type="ECO:0000256" key="1">
    <source>
        <dbReference type="SAM" id="SignalP"/>
    </source>
</evidence>
<dbReference type="Pfam" id="PF00754">
    <property type="entry name" value="F5_F8_type_C"/>
    <property type="match status" value="1"/>
</dbReference>
<dbReference type="InterPro" id="IPR000421">
    <property type="entry name" value="FA58C"/>
</dbReference>
<dbReference type="SMART" id="SM00231">
    <property type="entry name" value="FA58C"/>
    <property type="match status" value="1"/>
</dbReference>
<reference evidence="3 4" key="1">
    <citation type="submission" date="2024-02" db="EMBL/GenBank/DDBJ databases">
        <authorList>
            <person name="Daric V."/>
            <person name="Darras S."/>
        </authorList>
    </citation>
    <scope>NUCLEOTIDE SEQUENCE [LARGE SCALE GENOMIC DNA]</scope>
</reference>
<dbReference type="EMBL" id="CAWYQH010000001">
    <property type="protein sequence ID" value="CAK8671168.1"/>
    <property type="molecule type" value="Genomic_DNA"/>
</dbReference>
<sequence length="228" mass="25294">MTSLIALVLAFVFAVVLSHNNHEICLRVPERGAPGPRGPEGLKGDVGPTGQCQYNLREVVQLREELFRLLEALREDTCLAGVKSGKVRDDEMTASSFYLQIYAAHQGRLDGDGFWHPDVSKYESPGEWLQVDLRGPTTVTGVVTQGSGGSAGCTTCWVSSFKISFGNSTNQMQVITDVDGHEIIFEGNTDRETRVRNMLPNPIRARYFRLITVTFHGRISVRLDYLTC</sequence>